<dbReference type="InterPro" id="IPR022893">
    <property type="entry name" value="Shikimate_DH_fam"/>
</dbReference>
<dbReference type="InterPro" id="IPR013708">
    <property type="entry name" value="Shikimate_DH-bd_N"/>
</dbReference>
<dbReference type="PANTHER" id="PTHR21089">
    <property type="entry name" value="SHIKIMATE DEHYDROGENASE"/>
    <property type="match status" value="1"/>
</dbReference>
<dbReference type="AlphaFoldDB" id="A0A517LJ69"/>
<gene>
    <name evidence="2" type="ORF">FKW77_007775</name>
</gene>
<dbReference type="STRING" id="50376.A0A517LJ69"/>
<protein>
    <recommendedName>
        <fullName evidence="1">Shikimate dehydrogenase substrate binding N-terminal domain-containing protein</fullName>
    </recommendedName>
</protein>
<dbReference type="GO" id="GO:0019632">
    <property type="term" value="P:shikimate metabolic process"/>
    <property type="evidence" value="ECO:0007669"/>
    <property type="project" value="TreeGrafter"/>
</dbReference>
<dbReference type="OrthoDB" id="204377at2759"/>
<name>A0A517LJ69_9PEZI</name>
<keyword evidence="3" id="KW-1185">Reference proteome</keyword>
<dbReference type="SUPFAM" id="SSF53223">
    <property type="entry name" value="Aminoacid dehydrogenase-like, N-terminal domain"/>
    <property type="match status" value="1"/>
</dbReference>
<dbReference type="InterPro" id="IPR036291">
    <property type="entry name" value="NAD(P)-bd_dom_sf"/>
</dbReference>
<dbReference type="Gene3D" id="3.40.50.720">
    <property type="entry name" value="NAD(P)-binding Rossmann-like Domain"/>
    <property type="match status" value="1"/>
</dbReference>
<evidence type="ECO:0000313" key="3">
    <source>
        <dbReference type="Proteomes" id="UP000316270"/>
    </source>
</evidence>
<accession>A0A517LJ69</accession>
<dbReference type="Gene3D" id="3.40.50.10860">
    <property type="entry name" value="Leucine Dehydrogenase, chain A, domain 1"/>
    <property type="match status" value="1"/>
</dbReference>
<dbReference type="Proteomes" id="UP000316270">
    <property type="component" value="Chromosome 13"/>
</dbReference>
<proteinExistence type="predicted"/>
<sequence length="309" mass="34105">MSAVSNSPQSDGVGVLFGYPIAHSLSPLLHQTIYDTLGLNWNFSLFESMDMPQFLEFIRDPRCFGSAVTMPHKVAILPHLDSLTPEGRDCGAVNTIIIQKDPVTRKRSYVGTNTDVIGIRESFYQNIPNPDAIFHNRPGMVVGGGGAARSAVYALRRLMQCKPVYLVNREKSEVNAVIEECKARGFGQNLIHVETVEEAEKLAGPGAIVSCVPDFPPRTEKEHQARDVLNCMLAKEHKGAILEMCYHPSPWTEIGGLSEKAGWQVILGTEAMIYQGLAQARLWTGKSLEELPVEKCKATIEAKLKEARM</sequence>
<feature type="domain" description="Shikimate dehydrogenase substrate binding N-terminal" evidence="1">
    <location>
        <begin position="16"/>
        <end position="96"/>
    </location>
</feature>
<dbReference type="GO" id="GO:0004764">
    <property type="term" value="F:shikimate 3-dehydrogenase (NADP+) activity"/>
    <property type="evidence" value="ECO:0007669"/>
    <property type="project" value="InterPro"/>
</dbReference>
<dbReference type="InterPro" id="IPR046346">
    <property type="entry name" value="Aminoacid_DH-like_N_sf"/>
</dbReference>
<dbReference type="GO" id="GO:0009423">
    <property type="term" value="P:chorismate biosynthetic process"/>
    <property type="evidence" value="ECO:0007669"/>
    <property type="project" value="TreeGrafter"/>
</dbReference>
<dbReference type="PANTHER" id="PTHR21089:SF1">
    <property type="entry name" value="BIFUNCTIONAL 3-DEHYDROQUINATE DEHYDRATASE_SHIKIMATE DEHYDROGENASE, CHLOROPLASTIC"/>
    <property type="match status" value="1"/>
</dbReference>
<dbReference type="EMBL" id="CP042197">
    <property type="protein sequence ID" value="QDS75691.1"/>
    <property type="molecule type" value="Genomic_DNA"/>
</dbReference>
<evidence type="ECO:0000259" key="1">
    <source>
        <dbReference type="Pfam" id="PF08501"/>
    </source>
</evidence>
<dbReference type="SUPFAM" id="SSF51735">
    <property type="entry name" value="NAD(P)-binding Rossmann-fold domains"/>
    <property type="match status" value="1"/>
</dbReference>
<dbReference type="Pfam" id="PF08501">
    <property type="entry name" value="Shikimate_dh_N"/>
    <property type="match status" value="1"/>
</dbReference>
<evidence type="ECO:0000313" key="2">
    <source>
        <dbReference type="EMBL" id="QDS75691.1"/>
    </source>
</evidence>
<organism evidence="2 3">
    <name type="scientific">Venturia effusa</name>
    <dbReference type="NCBI Taxonomy" id="50376"/>
    <lineage>
        <taxon>Eukaryota</taxon>
        <taxon>Fungi</taxon>
        <taxon>Dikarya</taxon>
        <taxon>Ascomycota</taxon>
        <taxon>Pezizomycotina</taxon>
        <taxon>Dothideomycetes</taxon>
        <taxon>Pleosporomycetidae</taxon>
        <taxon>Venturiales</taxon>
        <taxon>Venturiaceae</taxon>
        <taxon>Venturia</taxon>
    </lineage>
</organism>
<reference evidence="2 3" key="1">
    <citation type="submission" date="2019-07" db="EMBL/GenBank/DDBJ databases">
        <title>Finished genome of Venturia effusa.</title>
        <authorList>
            <person name="Young C.A."/>
            <person name="Cox M.P."/>
            <person name="Ganley A.R.D."/>
            <person name="David W.J."/>
        </authorList>
    </citation>
    <scope>NUCLEOTIDE SEQUENCE [LARGE SCALE GENOMIC DNA]</scope>
    <source>
        <strain evidence="3">albino</strain>
    </source>
</reference>